<dbReference type="RefSeq" id="WP_143249929.1">
    <property type="nucleotide sequence ID" value="NZ_FORP01000015.1"/>
</dbReference>
<dbReference type="InterPro" id="IPR003673">
    <property type="entry name" value="CoA-Trfase_fam_III"/>
</dbReference>
<dbReference type="Pfam" id="PF02515">
    <property type="entry name" value="CoA_transf_3"/>
    <property type="match status" value="1"/>
</dbReference>
<dbReference type="InterPro" id="IPR044855">
    <property type="entry name" value="CoA-Trfase_III_dom3_sf"/>
</dbReference>
<evidence type="ECO:0000256" key="1">
    <source>
        <dbReference type="ARBA" id="ARBA00022679"/>
    </source>
</evidence>
<keyword evidence="3" id="KW-1185">Reference proteome</keyword>
<dbReference type="SUPFAM" id="SSF89796">
    <property type="entry name" value="CoA-transferase family III (CaiB/BaiF)"/>
    <property type="match status" value="1"/>
</dbReference>
<dbReference type="InterPro" id="IPR050483">
    <property type="entry name" value="CoA-transferase_III_domain"/>
</dbReference>
<gene>
    <name evidence="2" type="ORF">SAMN05421835_11527</name>
</gene>
<dbReference type="STRING" id="115433.SAMN05421835_11527"/>
<dbReference type="GO" id="GO:0008410">
    <property type="term" value="F:CoA-transferase activity"/>
    <property type="evidence" value="ECO:0007669"/>
    <property type="project" value="TreeGrafter"/>
</dbReference>
<name>A0A1I3XCV5_9PSEU</name>
<dbReference type="AlphaFoldDB" id="A0A1I3XCV5"/>
<protein>
    <submittedName>
        <fullName evidence="2">Crotonobetainyl-CoA:carnitine CoA-transferase CaiB</fullName>
    </submittedName>
</protein>
<sequence>MPGPLHGVRVLDLTRVVFGPLTTRVLADLGAEVWKVEPPHGDIGRQMGHVAAPGVSAIHLSCNGNKRGVCVDLRHRSARSVLLRVAAHADVFVHSMTPGAITGLGLTYADVVAANPRIVYANCWGFGREGPYAGLPAYDDIIQGVSGLVALQAKASGESAFSPSILCDKVCALYAVSGISAALYRRAVSGEGAELEFPMFELMTAFTAVEHLDGRIFADDGPTGYRRALSPHRRPFPTTDGAVTILPYQDKHWRSVAALLGQPALAVDPRLATVAARQAHPELVADHLARFAAARTTSECLKSLRDNRVPCGPVLGLDDLVEDEHLAEVGFWRHVEHPEVGPVHLPAPAERPAPALGQDTAAVLAGCGFSRGEIAALAAGGVVHQAGQDSARSDDNQEAEP</sequence>
<accession>A0A1I3XCV5</accession>
<dbReference type="Gene3D" id="3.40.50.10540">
    <property type="entry name" value="Crotonobetainyl-coa:carnitine coa-transferase, domain 1"/>
    <property type="match status" value="1"/>
</dbReference>
<proteinExistence type="predicted"/>
<organism evidence="2 3">
    <name type="scientific">Amycolatopsis sacchari</name>
    <dbReference type="NCBI Taxonomy" id="115433"/>
    <lineage>
        <taxon>Bacteria</taxon>
        <taxon>Bacillati</taxon>
        <taxon>Actinomycetota</taxon>
        <taxon>Actinomycetes</taxon>
        <taxon>Pseudonocardiales</taxon>
        <taxon>Pseudonocardiaceae</taxon>
        <taxon>Amycolatopsis</taxon>
    </lineage>
</organism>
<dbReference type="OrthoDB" id="9797653at2"/>
<keyword evidence="1 2" id="KW-0808">Transferase</keyword>
<dbReference type="Proteomes" id="UP000199025">
    <property type="component" value="Unassembled WGS sequence"/>
</dbReference>
<dbReference type="Gene3D" id="3.30.1540.10">
    <property type="entry name" value="formyl-coa transferase, domain 3"/>
    <property type="match status" value="1"/>
</dbReference>
<dbReference type="EMBL" id="FORP01000015">
    <property type="protein sequence ID" value="SFK17363.1"/>
    <property type="molecule type" value="Genomic_DNA"/>
</dbReference>
<dbReference type="InterPro" id="IPR023606">
    <property type="entry name" value="CoA-Trfase_III_dom_1_sf"/>
</dbReference>
<evidence type="ECO:0000313" key="2">
    <source>
        <dbReference type="EMBL" id="SFK17363.1"/>
    </source>
</evidence>
<dbReference type="PANTHER" id="PTHR48207">
    <property type="entry name" value="SUCCINATE--HYDROXYMETHYLGLUTARATE COA-TRANSFERASE"/>
    <property type="match status" value="1"/>
</dbReference>
<dbReference type="PANTHER" id="PTHR48207:SF4">
    <property type="entry name" value="BLL6097 PROTEIN"/>
    <property type="match status" value="1"/>
</dbReference>
<evidence type="ECO:0000313" key="3">
    <source>
        <dbReference type="Proteomes" id="UP000199025"/>
    </source>
</evidence>
<reference evidence="2 3" key="1">
    <citation type="submission" date="2016-10" db="EMBL/GenBank/DDBJ databases">
        <authorList>
            <person name="de Groot N.N."/>
        </authorList>
    </citation>
    <scope>NUCLEOTIDE SEQUENCE [LARGE SCALE GENOMIC DNA]</scope>
    <source>
        <strain evidence="2 3">DSM 44468</strain>
    </source>
</reference>